<comment type="caution">
    <text evidence="2">The sequence shown here is derived from an EMBL/GenBank/DDBJ whole genome shotgun (WGS) entry which is preliminary data.</text>
</comment>
<accession>A0A2A5ILD1</accession>
<evidence type="ECO:0000256" key="1">
    <source>
        <dbReference type="SAM" id="Phobius"/>
    </source>
</evidence>
<organism evidence="2 3">
    <name type="scientific">Bacillus pumilus</name>
    <name type="common">Bacillus mesentericus</name>
    <dbReference type="NCBI Taxonomy" id="1408"/>
    <lineage>
        <taxon>Bacteria</taxon>
        <taxon>Bacillati</taxon>
        <taxon>Bacillota</taxon>
        <taxon>Bacilli</taxon>
        <taxon>Bacillales</taxon>
        <taxon>Bacillaceae</taxon>
        <taxon>Bacillus</taxon>
    </lineage>
</organism>
<reference evidence="2 3" key="1">
    <citation type="submission" date="2017-06" db="EMBL/GenBank/DDBJ databases">
        <title>Draft Genome Sequence of Bacillus sp Strain 36R Isolated from saline sediment at Atanasia, Sonora, Mexico.</title>
        <authorList>
            <person name="Sanchez Diaz R."/>
            <person name="Quiroz Macias M.E."/>
            <person name="Ibarra Gamez J.C."/>
            <person name="Enciso Ibarra J."/>
            <person name="Gomez Gil B."/>
            <person name="Galaviz Silva L."/>
        </authorList>
    </citation>
    <scope>NUCLEOTIDE SEQUENCE [LARGE SCALE GENOMIC DNA]</scope>
    <source>
        <strain evidence="2 3">36R_ATNSAL</strain>
    </source>
</reference>
<feature type="transmembrane region" description="Helical" evidence="1">
    <location>
        <begin position="38"/>
        <end position="56"/>
    </location>
</feature>
<dbReference type="Proteomes" id="UP000228754">
    <property type="component" value="Unassembled WGS sequence"/>
</dbReference>
<feature type="transmembrane region" description="Helical" evidence="1">
    <location>
        <begin position="15"/>
        <end position="32"/>
    </location>
</feature>
<protein>
    <submittedName>
        <fullName evidence="2">Uncharacterized protein</fullName>
    </submittedName>
</protein>
<keyword evidence="1" id="KW-0812">Transmembrane</keyword>
<name>A0A2A5ILD1_BACPU</name>
<keyword evidence="1" id="KW-0472">Membrane</keyword>
<evidence type="ECO:0000313" key="3">
    <source>
        <dbReference type="Proteomes" id="UP000228754"/>
    </source>
</evidence>
<sequence>MASKLDELVKFENRVIRICITTATIFLLIAYLRIAHYALTIPSAVILLSFAGELTLKQYLRKRVKDIDKY</sequence>
<evidence type="ECO:0000313" key="2">
    <source>
        <dbReference type="EMBL" id="PCK18148.1"/>
    </source>
</evidence>
<keyword evidence="1" id="KW-1133">Transmembrane helix</keyword>
<dbReference type="EMBL" id="NKHG01000121">
    <property type="protein sequence ID" value="PCK18148.1"/>
    <property type="molecule type" value="Genomic_DNA"/>
</dbReference>
<dbReference type="AlphaFoldDB" id="A0A2A5ILD1"/>
<proteinExistence type="predicted"/>
<gene>
    <name evidence="2" type="ORF">CEY02_19245</name>
</gene>